<feature type="transmembrane region" description="Helical" evidence="1">
    <location>
        <begin position="345"/>
        <end position="364"/>
    </location>
</feature>
<feature type="transmembrane region" description="Helical" evidence="1">
    <location>
        <begin position="260"/>
        <end position="278"/>
    </location>
</feature>
<gene>
    <name evidence="4" type="ORF">CLV25_104193</name>
</gene>
<comment type="caution">
    <text evidence="4">The sequence shown here is derived from an EMBL/GenBank/DDBJ whole genome shotgun (WGS) entry which is preliminary data.</text>
</comment>
<keyword evidence="1" id="KW-0472">Membrane</keyword>
<evidence type="ECO:0000313" key="4">
    <source>
        <dbReference type="EMBL" id="TCN70238.1"/>
    </source>
</evidence>
<keyword evidence="1" id="KW-1133">Transmembrane helix</keyword>
<dbReference type="Pfam" id="PF25221">
    <property type="entry name" value="5TMH_Lnb"/>
    <property type="match status" value="1"/>
</dbReference>
<evidence type="ECO:0000256" key="1">
    <source>
        <dbReference type="SAM" id="Phobius"/>
    </source>
</evidence>
<evidence type="ECO:0000259" key="3">
    <source>
        <dbReference type="Pfam" id="PF25221"/>
    </source>
</evidence>
<proteinExistence type="predicted"/>
<reference evidence="4 5" key="1">
    <citation type="submission" date="2019-03" db="EMBL/GenBank/DDBJ databases">
        <title>Genomic Encyclopedia of Archaeal and Bacterial Type Strains, Phase II (KMG-II): from individual species to whole genera.</title>
        <authorList>
            <person name="Goeker M."/>
        </authorList>
    </citation>
    <scope>NUCLEOTIDE SEQUENCE [LARGE SCALE GENOMIC DNA]</scope>
    <source>
        <strain evidence="4 5">RL-C</strain>
    </source>
</reference>
<feature type="domain" description="Lnb-like transmembrane" evidence="3">
    <location>
        <begin position="260"/>
        <end position="389"/>
    </location>
</feature>
<protein>
    <submittedName>
        <fullName evidence="4">Uncharacterized protein DUF4105</fullName>
    </submittedName>
</protein>
<keyword evidence="1" id="KW-0812">Transmembrane</keyword>
<dbReference type="Proteomes" id="UP000294830">
    <property type="component" value="Unassembled WGS sequence"/>
</dbReference>
<dbReference type="OrthoDB" id="319167at2"/>
<name>A0A4R2EM98_9BACT</name>
<dbReference type="Pfam" id="PF13387">
    <property type="entry name" value="Lnb_N"/>
    <property type="match status" value="1"/>
</dbReference>
<organism evidence="4 5">
    <name type="scientific">Acetobacteroides hydrogenigenes</name>
    <dbReference type="NCBI Taxonomy" id="979970"/>
    <lineage>
        <taxon>Bacteria</taxon>
        <taxon>Pseudomonadati</taxon>
        <taxon>Bacteroidota</taxon>
        <taxon>Bacteroidia</taxon>
        <taxon>Bacteroidales</taxon>
        <taxon>Rikenellaceae</taxon>
        <taxon>Acetobacteroides</taxon>
    </lineage>
</organism>
<dbReference type="InterPro" id="IPR057436">
    <property type="entry name" value="5TMH_Lnb"/>
</dbReference>
<dbReference type="AlphaFoldDB" id="A0A4R2EM98"/>
<dbReference type="EMBL" id="SLWB01000004">
    <property type="protein sequence ID" value="TCN70238.1"/>
    <property type="molecule type" value="Genomic_DNA"/>
</dbReference>
<evidence type="ECO:0000259" key="2">
    <source>
        <dbReference type="Pfam" id="PF13387"/>
    </source>
</evidence>
<evidence type="ECO:0000313" key="5">
    <source>
        <dbReference type="Proteomes" id="UP000294830"/>
    </source>
</evidence>
<sequence>MLFEVTFAEMIRRLLLVASILLSSIFLKAESYRNVSVSLLTVSPGTELYSLFGHSAIRIQDPLHGIDDVYNFGTFDFDTPNFGLKFVSGRLDYMLALNTFSQVYQSYLWEERAMTEQILNLTSDQKKKIISLLEENYRPENRFYRYAFLDDNCATRIRDVIEEGLSDSTVFSSAKTSYAQLSYRQLLKQFLTNYPWVDLGIDLAIGLPSDKVTNNREKMFLPEYMKQLVEASSLKNGEKLAIQSRSLLTDIKEPFETVNFITPISIFFAILTLSLIGFSAKQFSRIFSAIFYFSLGLLGIVLTLTSFATDHDALRNNLNLLWALPFNIIMFRAAGKKAISKFSRYYFFSVGIIALLLLALWGNFPQQFNNSIIPILLTIVVTSIQISIQRYVPLKEKGTAIKKKKMFV</sequence>
<feature type="transmembrane region" description="Helical" evidence="1">
    <location>
        <begin position="370"/>
        <end position="388"/>
    </location>
</feature>
<feature type="transmembrane region" description="Helical" evidence="1">
    <location>
        <begin position="290"/>
        <end position="308"/>
    </location>
</feature>
<dbReference type="InterPro" id="IPR025178">
    <property type="entry name" value="Lnb_N"/>
</dbReference>
<feature type="transmembrane region" description="Helical" evidence="1">
    <location>
        <begin position="314"/>
        <end position="333"/>
    </location>
</feature>
<accession>A0A4R2EM98</accession>
<keyword evidence="5" id="KW-1185">Reference proteome</keyword>
<feature type="domain" description="Lnb N-terminal periplasmic" evidence="2">
    <location>
        <begin position="32"/>
        <end position="165"/>
    </location>
</feature>